<protein>
    <recommendedName>
        <fullName evidence="3">Alkylation response protein AidB-like acyl-CoA dehydrogenase</fullName>
    </recommendedName>
</protein>
<keyword evidence="2" id="KW-1185">Reference proteome</keyword>
<evidence type="ECO:0000313" key="1">
    <source>
        <dbReference type="EMBL" id="PJJ56146.1"/>
    </source>
</evidence>
<evidence type="ECO:0000313" key="2">
    <source>
        <dbReference type="Proteomes" id="UP000230842"/>
    </source>
</evidence>
<proteinExistence type="predicted"/>
<gene>
    <name evidence="1" type="ORF">CLV56_0350</name>
</gene>
<dbReference type="RefSeq" id="WP_100414295.1">
    <property type="nucleotide sequence ID" value="NZ_PGEZ01000001.1"/>
</dbReference>
<dbReference type="GO" id="GO:0016627">
    <property type="term" value="F:oxidoreductase activity, acting on the CH-CH group of donors"/>
    <property type="evidence" value="ECO:0007669"/>
    <property type="project" value="InterPro"/>
</dbReference>
<dbReference type="SUPFAM" id="SSF47203">
    <property type="entry name" value="Acyl-CoA dehydrogenase C-terminal domain-like"/>
    <property type="match status" value="1"/>
</dbReference>
<sequence length="347" mass="36201">MAGVRVGVTAEPDPWLDEVATRCARVAGDVQGALRLGRELGQDCALPGVDTAARWSCLASLGACDLTVARAVEPHLDALAILAEAQAGEETVPADAVLGVWAAEGPGTRVVARPLPSGGAPGRWALGGTKPWCSLADDVTHALVTAWIDEERRGLFAVALDQPGIQTADEPWVPHGLRRIRSTSVRFAEAEAVPVGGPGWYLERDGFAWGGIGVAAVWYGGAVGLVRRLTDAAAKREPDQIGLAHLGATDAALYAAASALSRAARLVDAGEARGDAGAVLALRVRQVVADSAERVLRSVDHALGPGPLVSEPEHVARVSDLRVYLRQHHAERDAAALGRHLVHGGSR</sequence>
<dbReference type="AlphaFoldDB" id="A0A2M9BDX9"/>
<organism evidence="1 2">
    <name type="scientific">Mumia flava</name>
    <dbReference type="NCBI Taxonomy" id="1348852"/>
    <lineage>
        <taxon>Bacteria</taxon>
        <taxon>Bacillati</taxon>
        <taxon>Actinomycetota</taxon>
        <taxon>Actinomycetes</taxon>
        <taxon>Propionibacteriales</taxon>
        <taxon>Nocardioidaceae</taxon>
        <taxon>Mumia</taxon>
    </lineage>
</organism>
<dbReference type="InterPro" id="IPR046373">
    <property type="entry name" value="Acyl-CoA_Oxase/DH_mid-dom_sf"/>
</dbReference>
<dbReference type="InterPro" id="IPR036250">
    <property type="entry name" value="AcylCo_DH-like_C"/>
</dbReference>
<name>A0A2M9BDX9_9ACTN</name>
<dbReference type="OrthoDB" id="107064at2"/>
<dbReference type="InterPro" id="IPR009100">
    <property type="entry name" value="AcylCoA_DH/oxidase_NM_dom_sf"/>
</dbReference>
<evidence type="ECO:0008006" key="3">
    <source>
        <dbReference type="Google" id="ProtNLM"/>
    </source>
</evidence>
<dbReference type="SUPFAM" id="SSF56645">
    <property type="entry name" value="Acyl-CoA dehydrogenase NM domain-like"/>
    <property type="match status" value="1"/>
</dbReference>
<dbReference type="Proteomes" id="UP000230842">
    <property type="component" value="Unassembled WGS sequence"/>
</dbReference>
<accession>A0A2M9BDX9</accession>
<dbReference type="Gene3D" id="2.40.110.10">
    <property type="entry name" value="Butyryl-CoA Dehydrogenase, subunit A, domain 2"/>
    <property type="match status" value="1"/>
</dbReference>
<comment type="caution">
    <text evidence="1">The sequence shown here is derived from an EMBL/GenBank/DDBJ whole genome shotgun (WGS) entry which is preliminary data.</text>
</comment>
<reference evidence="1 2" key="1">
    <citation type="submission" date="2017-11" db="EMBL/GenBank/DDBJ databases">
        <title>Genomic Encyclopedia of Archaeal and Bacterial Type Strains, Phase II (KMG-II): From Individual Species to Whole Genera.</title>
        <authorList>
            <person name="Goeker M."/>
        </authorList>
    </citation>
    <scope>NUCLEOTIDE SEQUENCE [LARGE SCALE GENOMIC DNA]</scope>
    <source>
        <strain evidence="1 2">DSM 27763</strain>
    </source>
</reference>
<dbReference type="EMBL" id="PGEZ01000001">
    <property type="protein sequence ID" value="PJJ56146.1"/>
    <property type="molecule type" value="Genomic_DNA"/>
</dbReference>